<feature type="transmembrane region" description="Helical" evidence="4">
    <location>
        <begin position="154"/>
        <end position="174"/>
    </location>
</feature>
<keyword evidence="2" id="KW-0238">DNA-binding</keyword>
<keyword evidence="4" id="KW-1133">Transmembrane helix</keyword>
<accession>A0ABX0VB69</accession>
<dbReference type="SUPFAM" id="SSF46689">
    <property type="entry name" value="Homeodomain-like"/>
    <property type="match status" value="1"/>
</dbReference>
<evidence type="ECO:0000256" key="2">
    <source>
        <dbReference type="ARBA" id="ARBA00023125"/>
    </source>
</evidence>
<feature type="transmembrane region" description="Helical" evidence="4">
    <location>
        <begin position="116"/>
        <end position="133"/>
    </location>
</feature>
<dbReference type="InterPro" id="IPR018060">
    <property type="entry name" value="HTH_AraC"/>
</dbReference>
<dbReference type="EMBL" id="JAATJS010000001">
    <property type="protein sequence ID" value="NIX75646.1"/>
    <property type="molecule type" value="Genomic_DNA"/>
</dbReference>
<feature type="transmembrane region" description="Helical" evidence="4">
    <location>
        <begin position="186"/>
        <end position="206"/>
    </location>
</feature>
<dbReference type="Proteomes" id="UP000707352">
    <property type="component" value="Unassembled WGS sequence"/>
</dbReference>
<evidence type="ECO:0000256" key="3">
    <source>
        <dbReference type="ARBA" id="ARBA00023163"/>
    </source>
</evidence>
<proteinExistence type="predicted"/>
<dbReference type="InterPro" id="IPR009057">
    <property type="entry name" value="Homeodomain-like_sf"/>
</dbReference>
<evidence type="ECO:0000256" key="4">
    <source>
        <dbReference type="SAM" id="Phobius"/>
    </source>
</evidence>
<dbReference type="SMART" id="SM00342">
    <property type="entry name" value="HTH_ARAC"/>
    <property type="match status" value="1"/>
</dbReference>
<evidence type="ECO:0000313" key="7">
    <source>
        <dbReference type="Proteomes" id="UP000707352"/>
    </source>
</evidence>
<dbReference type="PROSITE" id="PS01124">
    <property type="entry name" value="HTH_ARAC_FAMILY_2"/>
    <property type="match status" value="1"/>
</dbReference>
<dbReference type="Pfam" id="PF12833">
    <property type="entry name" value="HTH_18"/>
    <property type="match status" value="1"/>
</dbReference>
<name>A0ABX0VB69_9HYPH</name>
<evidence type="ECO:0000256" key="1">
    <source>
        <dbReference type="ARBA" id="ARBA00023015"/>
    </source>
</evidence>
<feature type="transmembrane region" description="Helical" evidence="4">
    <location>
        <begin position="34"/>
        <end position="54"/>
    </location>
</feature>
<gene>
    <name evidence="6" type="ORF">HB375_03335</name>
</gene>
<keyword evidence="4" id="KW-0812">Transmembrane</keyword>
<keyword evidence="1" id="KW-0805">Transcription regulation</keyword>
<sequence>MLFVPLPFVVALLLVLLFAVVARRDDEVPLNWPFLALIIACAAQSMLIGLRWGYDVEVTRHIMPVTGAMLPPLVYVGVRGLTGPAARRWPIVAVLHALPVFLVLVLVIFWRRAVDFGLIAIYLVYAGALLWLMRPGPDVLRLAPFDGVVPAYRALLIATGALCLSAVIDAFVVLDLTWSDGTSAPKIISIANIFGLFLLGAAAVAASRSRTPADEGDRAPSEEVPEDRETLAKVHALMAEQKLFRDANLNLDRLARKTGIPARRISTAINRAMSKNVSQYVNDCRIAEACRLLTETNISVTEIMLESGFQTKSNFNREFRRITEMSPVAWRAKKSVLA</sequence>
<keyword evidence="3" id="KW-0804">Transcription</keyword>
<organism evidence="6 7">
    <name type="scientific">Microvirga terricola</name>
    <dbReference type="NCBI Taxonomy" id="2719797"/>
    <lineage>
        <taxon>Bacteria</taxon>
        <taxon>Pseudomonadati</taxon>
        <taxon>Pseudomonadota</taxon>
        <taxon>Alphaproteobacteria</taxon>
        <taxon>Hyphomicrobiales</taxon>
        <taxon>Methylobacteriaceae</taxon>
        <taxon>Microvirga</taxon>
    </lineage>
</organism>
<reference evidence="6 7" key="1">
    <citation type="submission" date="2020-03" db="EMBL/GenBank/DDBJ databases">
        <title>The genome sequence of Microvirga sp. c23x22.</title>
        <authorList>
            <person name="Zhang X."/>
        </authorList>
    </citation>
    <scope>NUCLEOTIDE SEQUENCE [LARGE SCALE GENOMIC DNA]</scope>
    <source>
        <strain evidence="7">c23x22</strain>
    </source>
</reference>
<dbReference type="PANTHER" id="PTHR43280:SF29">
    <property type="entry name" value="ARAC-FAMILY TRANSCRIPTIONAL REGULATOR"/>
    <property type="match status" value="1"/>
</dbReference>
<feature type="transmembrane region" description="Helical" evidence="4">
    <location>
        <begin position="89"/>
        <end position="110"/>
    </location>
</feature>
<comment type="caution">
    <text evidence="6">The sequence shown here is derived from an EMBL/GenBank/DDBJ whole genome shotgun (WGS) entry which is preliminary data.</text>
</comment>
<feature type="domain" description="HTH araC/xylS-type" evidence="5">
    <location>
        <begin position="228"/>
        <end position="333"/>
    </location>
</feature>
<evidence type="ECO:0000259" key="5">
    <source>
        <dbReference type="PROSITE" id="PS01124"/>
    </source>
</evidence>
<dbReference type="Gene3D" id="1.10.10.60">
    <property type="entry name" value="Homeodomain-like"/>
    <property type="match status" value="1"/>
</dbReference>
<keyword evidence="4" id="KW-0472">Membrane</keyword>
<protein>
    <submittedName>
        <fullName evidence="6">Helix-turn-helix transcriptional regulator</fullName>
    </submittedName>
</protein>
<dbReference type="PANTHER" id="PTHR43280">
    <property type="entry name" value="ARAC-FAMILY TRANSCRIPTIONAL REGULATOR"/>
    <property type="match status" value="1"/>
</dbReference>
<keyword evidence="7" id="KW-1185">Reference proteome</keyword>
<evidence type="ECO:0000313" key="6">
    <source>
        <dbReference type="EMBL" id="NIX75646.1"/>
    </source>
</evidence>